<dbReference type="RefSeq" id="XP_037190302.1">
    <property type="nucleotide sequence ID" value="XM_037338239.1"/>
</dbReference>
<protein>
    <submittedName>
        <fullName evidence="1">Uncharacterized protein</fullName>
    </submittedName>
</protein>
<dbReference type="OrthoDB" id="10388371at2759"/>
<sequence length="86" mass="9806">MYETCPSHLKYICNEPKATRAFRDISSLHDLASGDDGDPILQLKIAFRSYPPSIGLVEFNVSLPTSHVYKSHWVPRMTLLLRFGKK</sequence>
<organism evidence="1 2">
    <name type="scientific">Botrytis fragariae</name>
    <dbReference type="NCBI Taxonomy" id="1964551"/>
    <lineage>
        <taxon>Eukaryota</taxon>
        <taxon>Fungi</taxon>
        <taxon>Dikarya</taxon>
        <taxon>Ascomycota</taxon>
        <taxon>Pezizomycotina</taxon>
        <taxon>Leotiomycetes</taxon>
        <taxon>Helotiales</taxon>
        <taxon>Sclerotiniaceae</taxon>
        <taxon>Botrytis</taxon>
    </lineage>
</organism>
<evidence type="ECO:0000313" key="1">
    <source>
        <dbReference type="EMBL" id="KAF5871355.1"/>
    </source>
</evidence>
<dbReference type="AlphaFoldDB" id="A0A8H6AQ86"/>
<reference evidence="1 2" key="1">
    <citation type="journal article" date="2020" name="Phytopathology">
        <title>A high-quality genome resource of Botrytis fragariae, a new and rapidly spreading fungal pathogen causing strawberry gray mold in the U.S.A.</title>
        <authorList>
            <person name="Wu Y."/>
            <person name="Saski C.A."/>
            <person name="Schnabel G."/>
            <person name="Xiao S."/>
            <person name="Hu M."/>
        </authorList>
    </citation>
    <scope>NUCLEOTIDE SEQUENCE [LARGE SCALE GENOMIC DNA]</scope>
    <source>
        <strain evidence="1 2">BVB16</strain>
    </source>
</reference>
<evidence type="ECO:0000313" key="2">
    <source>
        <dbReference type="Proteomes" id="UP000531561"/>
    </source>
</evidence>
<accession>A0A8H6AQ86</accession>
<keyword evidence="2" id="KW-1185">Reference proteome</keyword>
<dbReference type="GeneID" id="59261931"/>
<name>A0A8H6AQ86_9HELO</name>
<comment type="caution">
    <text evidence="1">The sequence shown here is derived from an EMBL/GenBank/DDBJ whole genome shotgun (WGS) entry which is preliminary data.</text>
</comment>
<gene>
    <name evidence="1" type="ORF">Bfra_007870</name>
</gene>
<dbReference type="Proteomes" id="UP000531561">
    <property type="component" value="Unassembled WGS sequence"/>
</dbReference>
<dbReference type="EMBL" id="JABFCT010000012">
    <property type="protein sequence ID" value="KAF5871355.1"/>
    <property type="molecule type" value="Genomic_DNA"/>
</dbReference>
<proteinExistence type="predicted"/>